<dbReference type="RefSeq" id="XP_002181693.1">
    <property type="nucleotide sequence ID" value="XM_002181657.1"/>
</dbReference>
<dbReference type="InterPro" id="IPR029526">
    <property type="entry name" value="PGBD"/>
</dbReference>
<dbReference type="EMBL" id="CM000615">
    <property type="protein sequence ID" value="EEC46907.1"/>
    <property type="molecule type" value="Genomic_DNA"/>
</dbReference>
<accession>B7G2Y4</accession>
<dbReference type="InParanoid" id="B7G2Y4"/>
<dbReference type="AlphaFoldDB" id="B7G2Y4"/>
<dbReference type="OrthoDB" id="121467at2759"/>
<name>B7G2Y4_PHATC</name>
<reference evidence="3" key="2">
    <citation type="submission" date="2008-08" db="EMBL/GenBank/DDBJ databases">
        <authorList>
            <consortium name="Diatom Consortium"/>
            <person name="Grigoriev I."/>
            <person name="Grimwood J."/>
            <person name="Kuo A."/>
            <person name="Otillar R.P."/>
            <person name="Salamov A."/>
            <person name="Detter J.C."/>
            <person name="Lindquist E."/>
            <person name="Shapiro H."/>
            <person name="Lucas S."/>
            <person name="Glavina del Rio T."/>
            <person name="Pitluck S."/>
            <person name="Rokhsar D."/>
            <person name="Bowler C."/>
        </authorList>
    </citation>
    <scope>GENOME REANNOTATION</scope>
    <source>
        <strain evidence="3">CCAP 1055/1</strain>
    </source>
</reference>
<dbReference type="Pfam" id="PF13843">
    <property type="entry name" value="DDE_Tnp_1_7"/>
    <property type="match status" value="1"/>
</dbReference>
<evidence type="ECO:0000259" key="1">
    <source>
        <dbReference type="Pfam" id="PF13843"/>
    </source>
</evidence>
<gene>
    <name evidence="2" type="ORF">PHATRDRAFT_37497</name>
</gene>
<feature type="domain" description="PiggyBac transposable element-derived protein" evidence="1">
    <location>
        <begin position="304"/>
        <end position="454"/>
    </location>
</feature>
<keyword evidence="3" id="KW-1185">Reference proteome</keyword>
<reference evidence="2 3" key="1">
    <citation type="journal article" date="2008" name="Nature">
        <title>The Phaeodactylum genome reveals the evolutionary history of diatom genomes.</title>
        <authorList>
            <person name="Bowler C."/>
            <person name="Allen A.E."/>
            <person name="Badger J.H."/>
            <person name="Grimwood J."/>
            <person name="Jabbari K."/>
            <person name="Kuo A."/>
            <person name="Maheswari U."/>
            <person name="Martens C."/>
            <person name="Maumus F."/>
            <person name="Otillar R.P."/>
            <person name="Rayko E."/>
            <person name="Salamov A."/>
            <person name="Vandepoele K."/>
            <person name="Beszteri B."/>
            <person name="Gruber A."/>
            <person name="Heijde M."/>
            <person name="Katinka M."/>
            <person name="Mock T."/>
            <person name="Valentin K."/>
            <person name="Verret F."/>
            <person name="Berges J.A."/>
            <person name="Brownlee C."/>
            <person name="Cadoret J.P."/>
            <person name="Chiovitti A."/>
            <person name="Choi C.J."/>
            <person name="Coesel S."/>
            <person name="De Martino A."/>
            <person name="Detter J.C."/>
            <person name="Durkin C."/>
            <person name="Falciatore A."/>
            <person name="Fournet J."/>
            <person name="Haruta M."/>
            <person name="Huysman M.J."/>
            <person name="Jenkins B.D."/>
            <person name="Jiroutova K."/>
            <person name="Jorgensen R.E."/>
            <person name="Joubert Y."/>
            <person name="Kaplan A."/>
            <person name="Kroger N."/>
            <person name="Kroth P.G."/>
            <person name="La Roche J."/>
            <person name="Lindquist E."/>
            <person name="Lommer M."/>
            <person name="Martin-Jezequel V."/>
            <person name="Lopez P.J."/>
            <person name="Lucas S."/>
            <person name="Mangogna M."/>
            <person name="McGinnis K."/>
            <person name="Medlin L.K."/>
            <person name="Montsant A."/>
            <person name="Oudot-Le Secq M.P."/>
            <person name="Napoli C."/>
            <person name="Obornik M."/>
            <person name="Parker M.S."/>
            <person name="Petit J.L."/>
            <person name="Porcel B.M."/>
            <person name="Poulsen N."/>
            <person name="Robison M."/>
            <person name="Rychlewski L."/>
            <person name="Rynearson T.A."/>
            <person name="Schmutz J."/>
            <person name="Shapiro H."/>
            <person name="Siaut M."/>
            <person name="Stanley M."/>
            <person name="Sussman M.R."/>
            <person name="Taylor A.R."/>
            <person name="Vardi A."/>
            <person name="von Dassow P."/>
            <person name="Vyverman W."/>
            <person name="Willis A."/>
            <person name="Wyrwicz L.S."/>
            <person name="Rokhsar D.S."/>
            <person name="Weissenbach J."/>
            <person name="Armbrust E.V."/>
            <person name="Green B.R."/>
            <person name="Van de Peer Y."/>
            <person name="Grigoriev I.V."/>
        </authorList>
    </citation>
    <scope>NUCLEOTIDE SEQUENCE [LARGE SCALE GENOMIC DNA]</scope>
    <source>
        <strain evidence="2 3">CCAP 1055/1</strain>
    </source>
</reference>
<dbReference type="PaxDb" id="2850-Phatr37497"/>
<evidence type="ECO:0000313" key="2">
    <source>
        <dbReference type="EMBL" id="EEC46907.1"/>
    </source>
</evidence>
<dbReference type="GeneID" id="7202488"/>
<protein>
    <recommendedName>
        <fullName evidence="1">PiggyBac transposable element-derived protein domain-containing protein</fullName>
    </recommendedName>
</protein>
<dbReference type="eggNOG" id="ENOG502S9I4">
    <property type="taxonomic scope" value="Eukaryota"/>
</dbReference>
<proteinExistence type="predicted"/>
<dbReference type="KEGG" id="pti:PHATRDRAFT_37497"/>
<organism evidence="2 3">
    <name type="scientific">Phaeodactylum tricornutum (strain CCAP 1055/1)</name>
    <dbReference type="NCBI Taxonomy" id="556484"/>
    <lineage>
        <taxon>Eukaryota</taxon>
        <taxon>Sar</taxon>
        <taxon>Stramenopiles</taxon>
        <taxon>Ochrophyta</taxon>
        <taxon>Bacillariophyta</taxon>
        <taxon>Bacillariophyceae</taxon>
        <taxon>Bacillariophycidae</taxon>
        <taxon>Naviculales</taxon>
        <taxon>Phaeodactylaceae</taxon>
        <taxon>Phaeodactylum</taxon>
    </lineage>
</organism>
<dbReference type="Proteomes" id="UP000000759">
    <property type="component" value="Chromosome 13"/>
</dbReference>
<evidence type="ECO:0000313" key="3">
    <source>
        <dbReference type="Proteomes" id="UP000000759"/>
    </source>
</evidence>
<sequence>MTPKASWPKLIIYGALKTTKVIVGTVVEVTTTRKPQTNRTSTFVTADFDLGGGAVKRSTLNIRSVKAFVPDLTTSPNDADIAAVAAPNNMLDNIDALPTVTADTATETDLFHMEAGFDQHPILEQDTESLVQLPVLPILPNADFGNKNFSEAEAVPAAVAHGTKWYEDDEATLNGTNGSVPIKDFGISTPVGEVLGPNSDIGGKYSRLEYFLLMFPPKQLTTMCQLRNNALVQQNKHIITTGELLRFFGIVILTTKFEYTSQFQLWSTTALSKYILLHALDGQECQDSDSMIYGNVFAGVSSLLSGQKPENGCEIQNAACRCSGIMLRLKLVKSKTAWEEGDEGGLSNNNLLLGTRILKELVTLWAWTNQVVCADSYFASVGAALELRQIGLGFIGVVKSATKHFPMAYLLRLEFNHQGDQKGLLMKDGLNGSSLMVFVWIDCNCQYFISSVSSLDAGSPFV</sequence>